<organism evidence="1 2">
    <name type="scientific">Penicillium oxalicum (strain 114-2 / CGMCC 5302)</name>
    <name type="common">Penicillium decumbens</name>
    <dbReference type="NCBI Taxonomy" id="933388"/>
    <lineage>
        <taxon>Eukaryota</taxon>
        <taxon>Fungi</taxon>
        <taxon>Dikarya</taxon>
        <taxon>Ascomycota</taxon>
        <taxon>Pezizomycotina</taxon>
        <taxon>Eurotiomycetes</taxon>
        <taxon>Eurotiomycetidae</taxon>
        <taxon>Eurotiales</taxon>
        <taxon>Aspergillaceae</taxon>
        <taxon>Penicillium</taxon>
    </lineage>
</organism>
<gene>
    <name evidence="1" type="ORF">PDE_01414</name>
</gene>
<proteinExistence type="predicted"/>
<evidence type="ECO:0000313" key="1">
    <source>
        <dbReference type="EMBL" id="EPS26477.1"/>
    </source>
</evidence>
<dbReference type="HOGENOM" id="CLU_2427739_0_0_1"/>
<reference evidence="1 2" key="1">
    <citation type="journal article" date="2013" name="PLoS ONE">
        <title>Genomic and secretomic analyses reveal unique features of the lignocellulolytic enzyme system of Penicillium decumbens.</title>
        <authorList>
            <person name="Liu G."/>
            <person name="Zhang L."/>
            <person name="Wei X."/>
            <person name="Zou G."/>
            <person name="Qin Y."/>
            <person name="Ma L."/>
            <person name="Li J."/>
            <person name="Zheng H."/>
            <person name="Wang S."/>
            <person name="Wang C."/>
            <person name="Xun L."/>
            <person name="Zhao G.-P."/>
            <person name="Zhou Z."/>
            <person name="Qu Y."/>
        </authorList>
    </citation>
    <scope>NUCLEOTIDE SEQUENCE [LARGE SCALE GENOMIC DNA]</scope>
    <source>
        <strain evidence="2">114-2 / CGMCC 5302</strain>
    </source>
</reference>
<keyword evidence="2" id="KW-1185">Reference proteome</keyword>
<sequence length="91" mass="10436">MDLVDNGLVPLMRRSSMRHEPHICKQAHETIRLGGPFTAMTGNMWDRHTIDGFSWIHREDALKAFNRDQEPVRFFHLSDGDDDDDDDGGAL</sequence>
<dbReference type="EMBL" id="KB644409">
    <property type="protein sequence ID" value="EPS26477.1"/>
    <property type="molecule type" value="Genomic_DNA"/>
</dbReference>
<name>S8AX32_PENO1</name>
<accession>S8AX32</accession>
<evidence type="ECO:0000313" key="2">
    <source>
        <dbReference type="Proteomes" id="UP000019376"/>
    </source>
</evidence>
<protein>
    <submittedName>
        <fullName evidence="1">Uncharacterized protein</fullName>
    </submittedName>
</protein>
<dbReference type="Proteomes" id="UP000019376">
    <property type="component" value="Unassembled WGS sequence"/>
</dbReference>
<dbReference type="AlphaFoldDB" id="S8AX32"/>